<dbReference type="HOGENOM" id="CLU_176427_0_0_1"/>
<dbReference type="GO" id="GO:0003677">
    <property type="term" value="F:DNA binding"/>
    <property type="evidence" value="ECO:0007669"/>
    <property type="project" value="UniProtKB-KW"/>
</dbReference>
<protein>
    <recommendedName>
        <fullName evidence="5">HTH cro/C1-type domain-containing protein</fullName>
    </recommendedName>
</protein>
<dbReference type="SUPFAM" id="SSF47413">
    <property type="entry name" value="lambda repressor-like DNA-binding domains"/>
    <property type="match status" value="1"/>
</dbReference>
<comment type="caution">
    <text evidence="3">The sequence shown here is derived from an EMBL/GenBank/DDBJ whole genome shotgun (WGS) entry which is preliminary data.</text>
</comment>
<dbReference type="FunCoup" id="A0A0B2UMZ1">
    <property type="interactions" value="213"/>
</dbReference>
<dbReference type="Proteomes" id="UP000031056">
    <property type="component" value="Unassembled WGS sequence"/>
</dbReference>
<sequence>MRENKPIIITKTKQDGQGKPRTVNTEEVEMKIVDRKMGETIMNARAKKGLSRKNLAQNMNKNLSIIDSWERCEAVYEEKIAKEFEKALGIKLERK</sequence>
<dbReference type="GeneID" id="26260928"/>
<evidence type="ECO:0008006" key="5">
    <source>
        <dbReference type="Google" id="ProtNLM"/>
    </source>
</evidence>
<dbReference type="Gene3D" id="1.10.260.40">
    <property type="entry name" value="lambda repressor-like DNA-binding domains"/>
    <property type="match status" value="1"/>
</dbReference>
<name>A0A0B2UMZ1_9MICR</name>
<dbReference type="InParanoid" id="A0A0B2UMZ1"/>
<dbReference type="InterPro" id="IPR010982">
    <property type="entry name" value="Lambda_DNA-bd_dom_sf"/>
</dbReference>
<feature type="region of interest" description="Disordered" evidence="2">
    <location>
        <begin position="1"/>
        <end position="23"/>
    </location>
</feature>
<evidence type="ECO:0000256" key="1">
    <source>
        <dbReference type="ARBA" id="ARBA00023125"/>
    </source>
</evidence>
<keyword evidence="1" id="KW-0238">DNA-binding</keyword>
<reference evidence="3 4" key="1">
    <citation type="journal article" date="2014" name="MBio">
        <title>The Ordospora colligata genome; evolution of extreme reduction in microsporidia and host-to-parasite horizontal gene transfer.</title>
        <authorList>
            <person name="Pombert J.-F."/>
            <person name="Haag K.L."/>
            <person name="Beidas S."/>
            <person name="Ebert D."/>
            <person name="Keeling P.J."/>
        </authorList>
    </citation>
    <scope>NUCLEOTIDE SEQUENCE [LARGE SCALE GENOMIC DNA]</scope>
    <source>
        <strain evidence="3 4">OC4</strain>
    </source>
</reference>
<dbReference type="AlphaFoldDB" id="A0A0B2UMZ1"/>
<evidence type="ECO:0000256" key="2">
    <source>
        <dbReference type="SAM" id="MobiDB-lite"/>
    </source>
</evidence>
<dbReference type="EMBL" id="JOKQ01000001">
    <property type="protein sequence ID" value="KHN70432.1"/>
    <property type="molecule type" value="Genomic_DNA"/>
</dbReference>
<gene>
    <name evidence="3" type="ORF">M896_010850</name>
</gene>
<dbReference type="GO" id="GO:0005634">
    <property type="term" value="C:nucleus"/>
    <property type="evidence" value="ECO:0007669"/>
    <property type="project" value="TreeGrafter"/>
</dbReference>
<organism evidence="3 4">
    <name type="scientific">Ordospora colligata OC4</name>
    <dbReference type="NCBI Taxonomy" id="1354746"/>
    <lineage>
        <taxon>Eukaryota</taxon>
        <taxon>Fungi</taxon>
        <taxon>Fungi incertae sedis</taxon>
        <taxon>Microsporidia</taxon>
        <taxon>Ordosporidae</taxon>
        <taxon>Ordospora</taxon>
    </lineage>
</organism>
<dbReference type="RefSeq" id="XP_014564474.1">
    <property type="nucleotide sequence ID" value="XM_014708988.1"/>
</dbReference>
<evidence type="ECO:0000313" key="4">
    <source>
        <dbReference type="Proteomes" id="UP000031056"/>
    </source>
</evidence>
<proteinExistence type="predicted"/>
<dbReference type="VEuPathDB" id="MicrosporidiaDB:M896_010850"/>
<dbReference type="PANTHER" id="PTHR10245:SF15">
    <property type="entry name" value="ENDOTHELIAL DIFFERENTIATION-RELATED FACTOR 1"/>
    <property type="match status" value="1"/>
</dbReference>
<dbReference type="PANTHER" id="PTHR10245">
    <property type="entry name" value="ENDOTHELIAL DIFFERENTIATION-RELATED FACTOR 1 MULTIPROTEIN BRIDGING FACTOR 1"/>
    <property type="match status" value="1"/>
</dbReference>
<keyword evidence="4" id="KW-1185">Reference proteome</keyword>
<dbReference type="OrthoDB" id="2188935at2759"/>
<accession>A0A0B2UMZ1</accession>
<evidence type="ECO:0000313" key="3">
    <source>
        <dbReference type="EMBL" id="KHN70432.1"/>
    </source>
</evidence>